<evidence type="ECO:0000256" key="1">
    <source>
        <dbReference type="PROSITE-ProRule" id="PRU00135"/>
    </source>
</evidence>
<dbReference type="KEGG" id="dord:105998271"/>
<accession>A0A1S3GHP3</accession>
<keyword evidence="4" id="KW-1185">Reference proteome</keyword>
<proteinExistence type="predicted"/>
<keyword evidence="1" id="KW-0344">Guanine-nucleotide releasing factor</keyword>
<gene>
    <name evidence="5" type="primary">LOC105998271</name>
</gene>
<feature type="compositionally biased region" description="Low complexity" evidence="2">
    <location>
        <begin position="318"/>
        <end position="341"/>
    </location>
</feature>
<feature type="domain" description="N-terminal Ras-GEF" evidence="3">
    <location>
        <begin position="1"/>
        <end position="85"/>
    </location>
</feature>
<organism evidence="4 5">
    <name type="scientific">Dipodomys ordii</name>
    <name type="common">Ord's kangaroo rat</name>
    <dbReference type="NCBI Taxonomy" id="10020"/>
    <lineage>
        <taxon>Eukaryota</taxon>
        <taxon>Metazoa</taxon>
        <taxon>Chordata</taxon>
        <taxon>Craniata</taxon>
        <taxon>Vertebrata</taxon>
        <taxon>Euteleostomi</taxon>
        <taxon>Mammalia</taxon>
        <taxon>Eutheria</taxon>
        <taxon>Euarchontoglires</taxon>
        <taxon>Glires</taxon>
        <taxon>Rodentia</taxon>
        <taxon>Castorimorpha</taxon>
        <taxon>Heteromyidae</taxon>
        <taxon>Dipodomyinae</taxon>
        <taxon>Dipodomys</taxon>
    </lineage>
</organism>
<dbReference type="SUPFAM" id="SSF48366">
    <property type="entry name" value="Ras GEF"/>
    <property type="match status" value="1"/>
</dbReference>
<dbReference type="Gene3D" id="1.20.870.10">
    <property type="entry name" value="Son of sevenless (SoS) protein Chain: S domain 1"/>
    <property type="match status" value="1"/>
</dbReference>
<name>A0A1S3GHP3_DIPOR</name>
<dbReference type="PANTHER" id="PTHR46793">
    <property type="entry name" value="1700018F24RIK PROTEIN-RELATED-RELATED"/>
    <property type="match status" value="1"/>
</dbReference>
<dbReference type="GO" id="GO:0005085">
    <property type="term" value="F:guanyl-nucleotide exchange factor activity"/>
    <property type="evidence" value="ECO:0007669"/>
    <property type="project" value="UniProtKB-KW"/>
</dbReference>
<dbReference type="Proteomes" id="UP000081671">
    <property type="component" value="Unplaced"/>
</dbReference>
<reference evidence="5" key="1">
    <citation type="submission" date="2025-08" db="UniProtKB">
        <authorList>
            <consortium name="RefSeq"/>
        </authorList>
    </citation>
    <scope>IDENTIFICATION</scope>
    <source>
        <tissue evidence="5">Kidney</tissue>
    </source>
</reference>
<dbReference type="PANTHER" id="PTHR46793:SF3">
    <property type="entry name" value="RIKEN CDNA 4930596D02 GENE"/>
    <property type="match status" value="1"/>
</dbReference>
<protein>
    <submittedName>
        <fullName evidence="5">Fibrous sheath CABYR-binding protein-like</fullName>
    </submittedName>
</protein>
<dbReference type="OrthoDB" id="9624459at2759"/>
<dbReference type="GeneID" id="105998271"/>
<evidence type="ECO:0000313" key="4">
    <source>
        <dbReference type="Proteomes" id="UP000081671"/>
    </source>
</evidence>
<feature type="region of interest" description="Disordered" evidence="2">
    <location>
        <begin position="232"/>
        <end position="390"/>
    </location>
</feature>
<dbReference type="InterPro" id="IPR000651">
    <property type="entry name" value="Ras-like_Gua-exchang_fac_N"/>
</dbReference>
<evidence type="ECO:0000313" key="5">
    <source>
        <dbReference type="RefSeq" id="XP_012888398.1"/>
    </source>
</evidence>
<dbReference type="RefSeq" id="XP_012888398.1">
    <property type="nucleotide sequence ID" value="XM_013032944.1"/>
</dbReference>
<evidence type="ECO:0000256" key="2">
    <source>
        <dbReference type="SAM" id="MobiDB-lite"/>
    </source>
</evidence>
<evidence type="ECO:0000259" key="3">
    <source>
        <dbReference type="PROSITE" id="PS50212"/>
    </source>
</evidence>
<sequence length="390" mass="41153">MTAHHVLKLLFNRYSRFHDDEKADMQEHLQQAFSFILGSWMREYPEDFTGAPDTSCLQHLVTYLHLNMPGSVEEQQARLLLSQLEHMLLKKPELEAVPPTARLYEKTTIQTLDPTPCVEAVLPCQSELELAVASEAPSAPGAAVELQQEPHLDGCFDSTPSTLIEKINPPAGQPMAHSLAPTPAPSLDLALQYSSLVLVLSNEERVADPSVPGALSPVVAMALEPAIDAPIHASDEGMPVPTPEAQLPEGQCDPILHPAQEGEASAVQPEPSKPIVVSSSGPELEAPGDESLESVLGPSGEQVESLGSSGEQVESLGPSGEQVESLSSSGEQGESLGPSGEQVETLCPAGEQVESLSPAGEQVESLGPAGEQVESCPLAGEADCLEPVAE</sequence>
<dbReference type="InterPro" id="IPR023578">
    <property type="entry name" value="Ras_GEF_dom_sf"/>
</dbReference>
<dbReference type="PROSITE" id="PS50212">
    <property type="entry name" value="RASGEF_NTER"/>
    <property type="match status" value="1"/>
</dbReference>
<dbReference type="AlphaFoldDB" id="A0A1S3GHP3"/>
<dbReference type="InParanoid" id="A0A1S3GHP3"/>